<dbReference type="Proteomes" id="UP001140560">
    <property type="component" value="Unassembled WGS sequence"/>
</dbReference>
<evidence type="ECO:0000313" key="2">
    <source>
        <dbReference type="Proteomes" id="UP001140560"/>
    </source>
</evidence>
<organism evidence="1 2">
    <name type="scientific">Neocucurbitaria cava</name>
    <dbReference type="NCBI Taxonomy" id="798079"/>
    <lineage>
        <taxon>Eukaryota</taxon>
        <taxon>Fungi</taxon>
        <taxon>Dikarya</taxon>
        <taxon>Ascomycota</taxon>
        <taxon>Pezizomycotina</taxon>
        <taxon>Dothideomycetes</taxon>
        <taxon>Pleosporomycetidae</taxon>
        <taxon>Pleosporales</taxon>
        <taxon>Pleosporineae</taxon>
        <taxon>Cucurbitariaceae</taxon>
        <taxon>Neocucurbitaria</taxon>
    </lineage>
</organism>
<proteinExistence type="predicted"/>
<dbReference type="AlphaFoldDB" id="A0A9W8YGY9"/>
<gene>
    <name evidence="1" type="ORF">N0V83_000572</name>
</gene>
<sequence length="313" mass="35293">MSILYDRPDGEQRSVTVSLTDHEWGKLGQNNACLLRFQFDFRYGRDQRFKEAEVELSFTCADGQNPEIKNYGPAKLESAPTTENHVNSTTGEVAVGLPSLAPVDVSTTLGTSRESSWTEIHSGKVQGHRKLQKGSKVYDALSFQLEEDGRAKAGVPRIVRAAVVVETSSDFTISVKKPWTNPGGFTFLYKARQVNEPKVIPFQTSERDFATLTSDDWNRLVLFGSGPQMLNYDSAPVTPPVAHESTSATSNEPGLPIFQWSTQRTRWYYQNGSTFIWVTGPWSQNPDAKLQWQRHPDNQDRYYDGENWKDFGQ</sequence>
<protein>
    <submittedName>
        <fullName evidence="1">Uncharacterized protein</fullName>
    </submittedName>
</protein>
<accession>A0A9W8YGY9</accession>
<name>A0A9W8YGY9_9PLEO</name>
<evidence type="ECO:0000313" key="1">
    <source>
        <dbReference type="EMBL" id="KAJ4377742.1"/>
    </source>
</evidence>
<keyword evidence="2" id="KW-1185">Reference proteome</keyword>
<dbReference type="EMBL" id="JAPEUY010000001">
    <property type="protein sequence ID" value="KAJ4377742.1"/>
    <property type="molecule type" value="Genomic_DNA"/>
</dbReference>
<dbReference type="OrthoDB" id="3747593at2759"/>
<reference evidence="1" key="1">
    <citation type="submission" date="2022-10" db="EMBL/GenBank/DDBJ databases">
        <title>Tapping the CABI collections for fungal endophytes: first genome assemblies for Collariella, Neodidymelliopsis, Ascochyta clinopodiicola, Didymella pomorum, Didymosphaeria variabile, Neocosmospora piperis and Neocucurbitaria cava.</title>
        <authorList>
            <person name="Hill R."/>
        </authorList>
    </citation>
    <scope>NUCLEOTIDE SEQUENCE</scope>
    <source>
        <strain evidence="1">IMI 356814</strain>
    </source>
</reference>
<comment type="caution">
    <text evidence="1">The sequence shown here is derived from an EMBL/GenBank/DDBJ whole genome shotgun (WGS) entry which is preliminary data.</text>
</comment>